<evidence type="ECO:0000313" key="5">
    <source>
        <dbReference type="Proteomes" id="UP000275727"/>
    </source>
</evidence>
<dbReference type="Proteomes" id="UP000276029">
    <property type="component" value="Unassembled WGS sequence"/>
</dbReference>
<evidence type="ECO:0000259" key="2">
    <source>
        <dbReference type="Pfam" id="PF06904"/>
    </source>
</evidence>
<dbReference type="EMBL" id="RBWX01000007">
    <property type="protein sequence ID" value="RKS91582.1"/>
    <property type="molecule type" value="Genomic_DNA"/>
</dbReference>
<dbReference type="Pfam" id="PF06904">
    <property type="entry name" value="Extensin-like_C"/>
    <property type="match status" value="1"/>
</dbReference>
<dbReference type="AlphaFoldDB" id="A0AAD1D703"/>
<dbReference type="KEGG" id="smic:SmB9_22200"/>
<sequence length="214" mass="22901">MLGRVLSALSLIAAAACSGGAPPVSGQKPVSQHSENTPENAAACFARLDRLQGMKYRKLDPHVEGQCGYENAVLLLDIGVPVAGLKAVSCPVAESLYRWVHEGVRPAARDHFGADVVRIQSYGTYACRTRNSQPGARLSEHARANAVDIASFTLANGRTVAVKSGWRGAADEQSFLRAAHRAGCARFNIVIGPEGDAFHQDHLHLDMGRGPYCR</sequence>
<reference evidence="4 6" key="2">
    <citation type="submission" date="2018-10" db="EMBL/GenBank/DDBJ databases">
        <title>Genomic Encyclopedia of Type Strains, Phase IV (KMG-IV): sequencing the most valuable type-strain genomes for metagenomic binning, comparative biology and taxonomic classification.</title>
        <authorList>
            <person name="Goeker M."/>
        </authorList>
    </citation>
    <scope>NUCLEOTIDE SEQUENCE [LARGE SCALE GENOMIC DNA]</scope>
    <source>
        <strain evidence="4 6">DSM 19791</strain>
    </source>
</reference>
<feature type="signal peptide" evidence="1">
    <location>
        <begin position="1"/>
        <end position="21"/>
    </location>
</feature>
<evidence type="ECO:0000313" key="4">
    <source>
        <dbReference type="EMBL" id="RKS91582.1"/>
    </source>
</evidence>
<gene>
    <name evidence="4" type="ORF">DFR51_1148</name>
    <name evidence="3" type="ORF">SmB9_22200</name>
</gene>
<dbReference type="Proteomes" id="UP000275727">
    <property type="component" value="Chromosome"/>
</dbReference>
<evidence type="ECO:0000256" key="1">
    <source>
        <dbReference type="SAM" id="SignalP"/>
    </source>
</evidence>
<feature type="chain" id="PRO_5041928126" evidence="1">
    <location>
        <begin position="22"/>
        <end position="214"/>
    </location>
</feature>
<evidence type="ECO:0000313" key="3">
    <source>
        <dbReference type="EMBL" id="BBE34562.1"/>
    </source>
</evidence>
<keyword evidence="6" id="KW-1185">Reference proteome</keyword>
<accession>A0AAD1D703</accession>
<evidence type="ECO:0000313" key="6">
    <source>
        <dbReference type="Proteomes" id="UP000276029"/>
    </source>
</evidence>
<reference evidence="3 5" key="1">
    <citation type="submission" date="2018-06" db="EMBL/GenBank/DDBJ databases">
        <title>Complete Genome Sequence of the Microcystin-Degrading Bacterium Sphingosinicella microcystinivorans Strain B-9.</title>
        <authorList>
            <person name="Jin H."/>
            <person name="Nishizawa T."/>
            <person name="Guo Y."/>
            <person name="Nishizawa A."/>
            <person name="Park H."/>
            <person name="Kato H."/>
            <person name="Tsuji K."/>
            <person name="Harada K."/>
        </authorList>
    </citation>
    <scope>NUCLEOTIDE SEQUENCE [LARGE SCALE GENOMIC DNA]</scope>
    <source>
        <strain evidence="3 5">B9</strain>
    </source>
</reference>
<dbReference type="EMBL" id="AP018711">
    <property type="protein sequence ID" value="BBE34562.1"/>
    <property type="molecule type" value="Genomic_DNA"/>
</dbReference>
<name>A0AAD1D703_SPHMI</name>
<protein>
    <submittedName>
        <fullName evidence="3 4">Extensin</fullName>
    </submittedName>
</protein>
<organism evidence="3 5">
    <name type="scientific">Sphingosinicella microcystinivorans</name>
    <dbReference type="NCBI Taxonomy" id="335406"/>
    <lineage>
        <taxon>Bacteria</taxon>
        <taxon>Pseudomonadati</taxon>
        <taxon>Pseudomonadota</taxon>
        <taxon>Alphaproteobacteria</taxon>
        <taxon>Sphingomonadales</taxon>
        <taxon>Sphingosinicellaceae</taxon>
        <taxon>Sphingosinicella</taxon>
    </lineage>
</organism>
<keyword evidence="1" id="KW-0732">Signal</keyword>
<dbReference type="RefSeq" id="WP_121048016.1">
    <property type="nucleotide sequence ID" value="NZ_AP018711.1"/>
</dbReference>
<proteinExistence type="predicted"/>
<dbReference type="InterPro" id="IPR009683">
    <property type="entry name" value="Extensin-like_C"/>
</dbReference>
<dbReference type="PROSITE" id="PS51257">
    <property type="entry name" value="PROKAR_LIPOPROTEIN"/>
    <property type="match status" value="1"/>
</dbReference>
<feature type="domain" description="Extensin-like C-terminal" evidence="2">
    <location>
        <begin position="43"/>
        <end position="214"/>
    </location>
</feature>